<dbReference type="PANTHER" id="PTHR10099:SF1">
    <property type="entry name" value="PHOSPHORIBOSYLFORMYLGLYCINAMIDINE SYNTHASE"/>
    <property type="match status" value="1"/>
</dbReference>
<comment type="pathway">
    <text evidence="1 12">Purine metabolism; IMP biosynthesis via de novo pathway; 5-amino-1-(5-phospho-D-ribosyl)imidazole from N(2)-formyl-N(1)-(5-phospho-D-ribosyl)glycinamide: step 1/2.</text>
</comment>
<dbReference type="InterPro" id="IPR055181">
    <property type="entry name" value="FGAR-AT_PurM_N-like"/>
</dbReference>
<feature type="domain" description="PurM-like C-terminal" evidence="14">
    <location>
        <begin position="425"/>
        <end position="582"/>
    </location>
</feature>
<dbReference type="InterPro" id="IPR010918">
    <property type="entry name" value="PurM-like_C_dom"/>
</dbReference>
<dbReference type="InterPro" id="IPR036921">
    <property type="entry name" value="PurM-like_N_sf"/>
</dbReference>
<dbReference type="Pfam" id="PF18072">
    <property type="entry name" value="FGAR-AT_linker"/>
    <property type="match status" value="1"/>
</dbReference>
<sequence>MIVLEGAPALSRFRLERLQARLQSVHPGIRLLGSWQVFWVDVPSGATPDDAKLRRILQAADAPAERARGATSRYVSPRLGTLSPWASKATELLRGAGLPVNRVERGTRYDLAGWPEDAATQGRLARILHDPMTQSLLEACEDAGALFDTHARGALERIPLDALEEANVRLGLALAEDEIGYLRERYAALGRDPSDVELMMFAQANSEHCRHKIFNASWTIDGQEQSTSLFRMIRHTHAVTPENTLSAYSDNAAVVAGYQGTRFRPDPATGSWRSEPAVESAFCIKVETHNHPTAIAPFPGASTGAGGEIRDEGATGRGGKPKAGLAGFSVSHLRIPTLPQPWERERELNPRMAPALEIMLDGPLGSAAFNNEFGRPNLAGYFRSFELAGTASDGSPVTRAYDKPIMLAGGLGAIDRNQVEKLGLRPGHAVVVLGGPSMLIGLGGGAASSVASGDSDESLDFASVQRDNPEMERRCQEVIDACVALGADNPIASIHDVGAGGLSNAIPELLHDSGLGGVIDLDRVPSDDASLSPMQLWCNESQERYVIGLPPERVEAFAAICERERCPFAVVGYATAEERLVVGHGALSLLPHAGEGARRADEGGFSPETEATAKAPHPNPLPQAGEGAGDAAGEGDHSWPIDIPMDVLFGKPPKMHRDTRHSGNAPWPVLDWTNVDLHEAALRVLAHPTVAAKQFLITIGDRSVGGLTVRDQMVGPWQVPVADCAITFAGFDGFTGEAMAIGERTPLALLDAAAAARMAVGEAITNLCAAPVEALNRVKLSANWMAAAGFDGEDALLFDAVRAVGMELCPDLELSIPVGKDSLSMQAQWNADGERQLSASPVSLVVTAFAPVVDVRAQLTPQLVRDEESELWLIGLGAGKQRLGGSVLAQVYPDATGRLPQQGNGSLPAFAGPATEDGRRNAGVPDLDDPQRLREFFELIQEAREAGLLQAYHDRSDGGAFATLCEMAFASHLGLDINLDGWGEDPFRTLFNEELGAVVQVAAEDRAAFADLVAHHGLIDCAQRIARPSTAPVIRIHEGGQTLADWRWEALFDAWWSTSHAMQKLRDNPDCADEERFAARDFNAPGLRPKLAFDPAEDVAAPYINTGARPKVAILREQGINGQVEMANGFHRAGFEAVDVHMSDLIAGRVVLEGFKGLAACGGFSYGDVLGAGRGWAVSILERPALREQFAAFFARSDTFSLGACNGCQMMSQLKDIIPGAEHWPRFLRNRSEQFEARLGLLEVGESPSVLLRGMAGSRIPVVVSHGEGRAEFGQDGDAAAVQAPLRYIEGDGTRAIQYPANPNGSTDAVAGVTSTDGRVTILMPHPERTLRTANFSWAPAEWGEDSPWLRVFRNARVFVG</sequence>
<dbReference type="eggNOG" id="COG0046">
    <property type="taxonomic scope" value="Bacteria"/>
</dbReference>
<evidence type="ECO:0000256" key="11">
    <source>
        <dbReference type="ARBA" id="ARBA00052585"/>
    </source>
</evidence>
<dbReference type="PANTHER" id="PTHR10099">
    <property type="entry name" value="PHOSPHORIBOSYLFORMYLGLYCINAMIDINE SYNTHASE"/>
    <property type="match status" value="1"/>
</dbReference>
<dbReference type="Gene3D" id="3.30.1330.10">
    <property type="entry name" value="PurM-like, N-terminal domain"/>
    <property type="match status" value="2"/>
</dbReference>
<dbReference type="GO" id="GO:0046872">
    <property type="term" value="F:metal ion binding"/>
    <property type="evidence" value="ECO:0007669"/>
    <property type="project" value="UniProtKB-KW"/>
</dbReference>
<keyword evidence="4 12" id="KW-0436">Ligase</keyword>
<evidence type="ECO:0000256" key="6">
    <source>
        <dbReference type="ARBA" id="ARBA00022741"/>
    </source>
</evidence>
<comment type="caution">
    <text evidence="12">Lacks conserved residue(s) required for the propagation of feature annotation.</text>
</comment>
<evidence type="ECO:0000259" key="17">
    <source>
        <dbReference type="Pfam" id="PF22689"/>
    </source>
</evidence>
<dbReference type="SUPFAM" id="SSF52317">
    <property type="entry name" value="Class I glutamine amidotransferase-like"/>
    <property type="match status" value="1"/>
</dbReference>
<evidence type="ECO:0000256" key="13">
    <source>
        <dbReference type="SAM" id="MobiDB-lite"/>
    </source>
</evidence>
<dbReference type="UniPathway" id="UPA00074">
    <property type="reaction ID" value="UER00128"/>
</dbReference>
<keyword evidence="6 12" id="KW-0547">Nucleotide-binding</keyword>
<dbReference type="InterPro" id="IPR036604">
    <property type="entry name" value="PurS-like_sf"/>
</dbReference>
<evidence type="ECO:0000256" key="7">
    <source>
        <dbReference type="ARBA" id="ARBA00022755"/>
    </source>
</evidence>
<feature type="active site" description="Nucleophile" evidence="12">
    <location>
        <position position="1205"/>
    </location>
</feature>
<keyword evidence="9 12" id="KW-0460">Magnesium</keyword>
<comment type="function">
    <text evidence="12">Phosphoribosylformylglycinamidine synthase involved in the purines biosynthetic pathway. Catalyzes the ATP-dependent conversion of formylglycinamide ribonucleotide (FGAR) and glutamine to yield formylglycinamidine ribonucleotide (FGAM) and glutamate.</text>
</comment>
<dbReference type="Pfam" id="PF18076">
    <property type="entry name" value="FGAR-AT_N"/>
    <property type="match status" value="1"/>
</dbReference>
<comment type="subcellular location">
    <subcellularLocation>
        <location evidence="12">Cytoplasm</location>
    </subcellularLocation>
</comment>
<feature type="domain" description="Phosphoribosylformylglycinamidine synthase linker" evidence="15">
    <location>
        <begin position="163"/>
        <end position="212"/>
    </location>
</feature>
<organism evidence="18 19">
    <name type="scientific">Lysobacter defluvii IMMIB APB-9 = DSM 18482</name>
    <dbReference type="NCBI Taxonomy" id="1385515"/>
    <lineage>
        <taxon>Bacteria</taxon>
        <taxon>Pseudomonadati</taxon>
        <taxon>Pseudomonadota</taxon>
        <taxon>Gammaproteobacteria</taxon>
        <taxon>Lysobacterales</taxon>
        <taxon>Lysobacteraceae</taxon>
        <taxon>Novilysobacter</taxon>
    </lineage>
</organism>
<dbReference type="STRING" id="1385515.GCA_000423325_02029"/>
<evidence type="ECO:0000259" key="15">
    <source>
        <dbReference type="Pfam" id="PF18072"/>
    </source>
</evidence>
<keyword evidence="3 12" id="KW-0963">Cytoplasm</keyword>
<feature type="binding site" evidence="12">
    <location>
        <begin position="300"/>
        <end position="311"/>
    </location>
    <ligand>
        <name>ATP</name>
        <dbReference type="ChEBI" id="CHEBI:30616"/>
    </ligand>
</feature>
<dbReference type="NCBIfam" id="NF003672">
    <property type="entry name" value="PRK05297.1"/>
    <property type="match status" value="1"/>
</dbReference>
<keyword evidence="5 12" id="KW-0479">Metal-binding</keyword>
<dbReference type="EC" id="6.3.5.3" evidence="12"/>
<dbReference type="Gene3D" id="3.40.50.880">
    <property type="match status" value="1"/>
</dbReference>
<accession>A0A0A0MBR0</accession>
<evidence type="ECO:0000256" key="1">
    <source>
        <dbReference type="ARBA" id="ARBA00004920"/>
    </source>
</evidence>
<keyword evidence="8 12" id="KW-0067">ATP-binding</keyword>
<dbReference type="GO" id="GO:0006189">
    <property type="term" value="P:'de novo' IMP biosynthetic process"/>
    <property type="evidence" value="ECO:0007669"/>
    <property type="project" value="UniProtKB-UniRule"/>
</dbReference>
<dbReference type="GO" id="GO:0005737">
    <property type="term" value="C:cytoplasm"/>
    <property type="evidence" value="ECO:0007669"/>
    <property type="project" value="UniProtKB-SubCell"/>
</dbReference>
<evidence type="ECO:0000313" key="18">
    <source>
        <dbReference type="EMBL" id="KGO99006.1"/>
    </source>
</evidence>
<dbReference type="HAMAP" id="MF_00419">
    <property type="entry name" value="PurL_1"/>
    <property type="match status" value="1"/>
</dbReference>
<feature type="active site" evidence="12">
    <location>
        <position position="1326"/>
    </location>
</feature>
<dbReference type="InterPro" id="IPR036676">
    <property type="entry name" value="PurM-like_C_sf"/>
</dbReference>
<dbReference type="FunFam" id="3.90.650.10:FF:000024">
    <property type="entry name" value="Phosphoribosylformylglycinamidine synthase"/>
    <property type="match status" value="1"/>
</dbReference>
<gene>
    <name evidence="12" type="primary">purL</name>
    <name evidence="18" type="ORF">N791_12545</name>
</gene>
<dbReference type="SUPFAM" id="SSF56042">
    <property type="entry name" value="PurM C-terminal domain-like"/>
    <property type="match status" value="2"/>
</dbReference>
<protein>
    <recommendedName>
        <fullName evidence="12">Phosphoribosylformylglycinamidine synthase</fullName>
        <shortName evidence="12">FGAM synthase</shortName>
        <shortName evidence="12">FGAMS</shortName>
        <ecNumber evidence="12">6.3.5.3</ecNumber>
    </recommendedName>
    <alternativeName>
        <fullName evidence="12">Formylglycinamide ribonucleotide amidotransferase</fullName>
        <shortName evidence="12">FGAR amidotransferase</shortName>
        <shortName evidence="12">FGAR-AT</shortName>
    </alternativeName>
</protein>
<dbReference type="SUPFAM" id="SSF82697">
    <property type="entry name" value="PurS-like"/>
    <property type="match status" value="1"/>
</dbReference>
<keyword evidence="19" id="KW-1185">Reference proteome</keyword>
<evidence type="ECO:0000256" key="12">
    <source>
        <dbReference type="HAMAP-Rule" id="MF_00419"/>
    </source>
</evidence>
<feature type="domain" description="FGAR-AT PurM N-terminal-like" evidence="17">
    <location>
        <begin position="693"/>
        <end position="851"/>
    </location>
</feature>
<feature type="binding site" evidence="12">
    <location>
        <position position="722"/>
    </location>
    <ligand>
        <name>ATP</name>
        <dbReference type="ChEBI" id="CHEBI:30616"/>
    </ligand>
</feature>
<evidence type="ECO:0000313" key="19">
    <source>
        <dbReference type="Proteomes" id="UP000030003"/>
    </source>
</evidence>
<dbReference type="GO" id="GO:0005524">
    <property type="term" value="F:ATP binding"/>
    <property type="evidence" value="ECO:0007669"/>
    <property type="project" value="UniProtKB-UniRule"/>
</dbReference>
<dbReference type="CDD" id="cd02204">
    <property type="entry name" value="PurL_repeat2"/>
    <property type="match status" value="1"/>
</dbReference>
<evidence type="ECO:0000259" key="16">
    <source>
        <dbReference type="Pfam" id="PF18076"/>
    </source>
</evidence>
<feature type="binding site" evidence="12">
    <location>
        <position position="954"/>
    </location>
    <ligand>
        <name>Mg(2+)</name>
        <dbReference type="ChEBI" id="CHEBI:18420"/>
    </ligand>
</feature>
<feature type="binding site" evidence="12">
    <location>
        <position position="762"/>
    </location>
    <ligand>
        <name>Mg(2+)</name>
        <dbReference type="ChEBI" id="CHEBI:18420"/>
    </ligand>
</feature>
<dbReference type="SUPFAM" id="SSF55326">
    <property type="entry name" value="PurM N-terminal domain-like"/>
    <property type="match status" value="2"/>
</dbReference>
<feature type="binding site" evidence="12">
    <location>
        <position position="723"/>
    </location>
    <ligand>
        <name>Mg(2+)</name>
        <dbReference type="ChEBI" id="CHEBI:18420"/>
    </ligand>
</feature>
<dbReference type="InterPro" id="IPR029062">
    <property type="entry name" value="Class_I_gatase-like"/>
</dbReference>
<dbReference type="FunFam" id="3.30.1330.10:FF:000005">
    <property type="entry name" value="Phosphoribosylformylglycinamidine synthase"/>
    <property type="match status" value="1"/>
</dbReference>
<feature type="binding site" evidence="12">
    <location>
        <position position="956"/>
    </location>
    <ligand>
        <name>ATP</name>
        <dbReference type="ChEBI" id="CHEBI:30616"/>
    </ligand>
</feature>
<dbReference type="FunFam" id="3.40.50.880:FF:000008">
    <property type="entry name" value="Phosphoribosylformylglycinamidine synthase"/>
    <property type="match status" value="1"/>
</dbReference>
<dbReference type="InterPro" id="IPR010073">
    <property type="entry name" value="PurL_large"/>
</dbReference>
<dbReference type="Pfam" id="PF22689">
    <property type="entry name" value="FGAR-AT_PurM_N-like"/>
    <property type="match status" value="1"/>
</dbReference>
<proteinExistence type="inferred from homology"/>
<dbReference type="Proteomes" id="UP000030003">
    <property type="component" value="Unassembled WGS sequence"/>
</dbReference>
<evidence type="ECO:0000256" key="4">
    <source>
        <dbReference type="ARBA" id="ARBA00022598"/>
    </source>
</evidence>
<dbReference type="OrthoDB" id="9804441at2"/>
<dbReference type="EMBL" id="AVBH01000036">
    <property type="protein sequence ID" value="KGO99006.1"/>
    <property type="molecule type" value="Genomic_DNA"/>
</dbReference>
<feature type="domain" description="PurM-like C-terminal" evidence="14">
    <location>
        <begin position="915"/>
        <end position="1026"/>
    </location>
</feature>
<feature type="region of interest" description="Disordered" evidence="13">
    <location>
        <begin position="594"/>
        <end position="636"/>
    </location>
</feature>
<dbReference type="Pfam" id="PF13507">
    <property type="entry name" value="GATase_5"/>
    <property type="match status" value="1"/>
</dbReference>
<evidence type="ECO:0000256" key="5">
    <source>
        <dbReference type="ARBA" id="ARBA00022723"/>
    </source>
</evidence>
<evidence type="ECO:0000256" key="10">
    <source>
        <dbReference type="ARBA" id="ARBA00022962"/>
    </source>
</evidence>
<comment type="subunit">
    <text evidence="12">Monomer.</text>
</comment>
<dbReference type="eggNOG" id="COG0047">
    <property type="taxonomic scope" value="Bacteria"/>
</dbReference>
<dbReference type="CDD" id="cd01740">
    <property type="entry name" value="GATase1_FGAR_AT"/>
    <property type="match status" value="1"/>
</dbReference>
<keyword evidence="7 12" id="KW-0658">Purine biosynthesis</keyword>
<feature type="region of interest" description="Disordered" evidence="13">
    <location>
        <begin position="902"/>
        <end position="927"/>
    </location>
</feature>
<feature type="active site" evidence="12">
    <location>
        <position position="1328"/>
    </location>
</feature>
<dbReference type="Pfam" id="PF02769">
    <property type="entry name" value="AIRS_C"/>
    <property type="match status" value="2"/>
</dbReference>
<dbReference type="CDD" id="cd02203">
    <property type="entry name" value="PurL_repeat1"/>
    <property type="match status" value="1"/>
</dbReference>
<dbReference type="Gene3D" id="1.10.8.750">
    <property type="entry name" value="Phosphoribosylformylglycinamidine synthase, linker domain"/>
    <property type="match status" value="1"/>
</dbReference>
<dbReference type="SMART" id="SM01211">
    <property type="entry name" value="GATase_5"/>
    <property type="match status" value="1"/>
</dbReference>
<dbReference type="InterPro" id="IPR041609">
    <property type="entry name" value="PurL_linker"/>
</dbReference>
<feature type="domain" description="Phosphoribosylformylglycinamidine synthase N-terminal" evidence="16">
    <location>
        <begin position="37"/>
        <end position="147"/>
    </location>
</feature>
<evidence type="ECO:0000256" key="3">
    <source>
        <dbReference type="ARBA" id="ARBA00022490"/>
    </source>
</evidence>
<dbReference type="GO" id="GO:0004642">
    <property type="term" value="F:phosphoribosylformylglycinamidine synthase activity"/>
    <property type="evidence" value="ECO:0007669"/>
    <property type="project" value="UniProtKB-UniRule"/>
</dbReference>
<dbReference type="PROSITE" id="PS51273">
    <property type="entry name" value="GATASE_TYPE_1"/>
    <property type="match status" value="1"/>
</dbReference>
<keyword evidence="10 12" id="KW-0315">Glutamine amidotransferase</keyword>
<evidence type="ECO:0000256" key="2">
    <source>
        <dbReference type="ARBA" id="ARBA00008608"/>
    </source>
</evidence>
<dbReference type="SUPFAM" id="SSF109736">
    <property type="entry name" value="FGAM synthase PurL, linker domain"/>
    <property type="match status" value="1"/>
</dbReference>
<evidence type="ECO:0000256" key="8">
    <source>
        <dbReference type="ARBA" id="ARBA00022840"/>
    </source>
</evidence>
<evidence type="ECO:0000259" key="14">
    <source>
        <dbReference type="Pfam" id="PF02769"/>
    </source>
</evidence>
<feature type="binding site" evidence="12">
    <location>
        <position position="766"/>
    </location>
    <ligand>
        <name>Mg(2+)</name>
        <dbReference type="ChEBI" id="CHEBI:18420"/>
    </ligand>
</feature>
<name>A0A0A0MBR0_9GAMM</name>
<dbReference type="InterPro" id="IPR040707">
    <property type="entry name" value="FGAR-AT_N"/>
</dbReference>
<dbReference type="NCBIfam" id="TIGR01735">
    <property type="entry name" value="FGAM_synt"/>
    <property type="match status" value="1"/>
</dbReference>
<comment type="caution">
    <text evidence="18">The sequence shown here is derived from an EMBL/GenBank/DDBJ whole genome shotgun (WGS) entry which is preliminary data.</text>
</comment>
<reference evidence="18 19" key="1">
    <citation type="submission" date="2013-08" db="EMBL/GenBank/DDBJ databases">
        <title>Genomic analysis of Lysobacter defluvii.</title>
        <authorList>
            <person name="Wang Q."/>
            <person name="Wang G."/>
        </authorList>
    </citation>
    <scope>NUCLEOTIDE SEQUENCE [LARGE SCALE GENOMIC DNA]</scope>
    <source>
        <strain evidence="18 19">IMMIB APB-9</strain>
    </source>
</reference>
<dbReference type="RefSeq" id="WP_027070703.1">
    <property type="nucleotide sequence ID" value="NZ_AVBH01000036.1"/>
</dbReference>
<comment type="similarity">
    <text evidence="2 12">In the N-terminal section; belongs to the FGAMS family.</text>
</comment>
<evidence type="ECO:0000256" key="9">
    <source>
        <dbReference type="ARBA" id="ARBA00022842"/>
    </source>
</evidence>
<dbReference type="Gene3D" id="3.90.650.10">
    <property type="entry name" value="PurM-like C-terminal domain"/>
    <property type="match status" value="2"/>
</dbReference>
<comment type="catalytic activity">
    <reaction evidence="11 12">
        <text>N(2)-formyl-N(1)-(5-phospho-beta-D-ribosyl)glycinamide + L-glutamine + ATP + H2O = 2-formamido-N(1)-(5-O-phospho-beta-D-ribosyl)acetamidine + L-glutamate + ADP + phosphate + H(+)</text>
        <dbReference type="Rhea" id="RHEA:17129"/>
        <dbReference type="ChEBI" id="CHEBI:15377"/>
        <dbReference type="ChEBI" id="CHEBI:15378"/>
        <dbReference type="ChEBI" id="CHEBI:29985"/>
        <dbReference type="ChEBI" id="CHEBI:30616"/>
        <dbReference type="ChEBI" id="CHEBI:43474"/>
        <dbReference type="ChEBI" id="CHEBI:58359"/>
        <dbReference type="ChEBI" id="CHEBI:147286"/>
        <dbReference type="ChEBI" id="CHEBI:147287"/>
        <dbReference type="ChEBI" id="CHEBI:456216"/>
        <dbReference type="EC" id="6.3.5.3"/>
    </reaction>
</comment>